<feature type="transmembrane region" description="Helical" evidence="1">
    <location>
        <begin position="239"/>
        <end position="257"/>
    </location>
</feature>
<reference evidence="3 4" key="1">
    <citation type="journal article" date="2024" name="J Genomics">
        <title>Draft genome sequencing and assembly of Favolaschia claudopus CIRM-BRFM 2984 isolated from oak limbs.</title>
        <authorList>
            <person name="Navarro D."/>
            <person name="Drula E."/>
            <person name="Chaduli D."/>
            <person name="Cazenave R."/>
            <person name="Ahrendt S."/>
            <person name="Wang J."/>
            <person name="Lipzen A."/>
            <person name="Daum C."/>
            <person name="Barry K."/>
            <person name="Grigoriev I.V."/>
            <person name="Favel A."/>
            <person name="Rosso M.N."/>
            <person name="Martin F."/>
        </authorList>
    </citation>
    <scope>NUCLEOTIDE SEQUENCE [LARGE SCALE GENOMIC DNA]</scope>
    <source>
        <strain evidence="3 4">CIRM-BRFM 2984</strain>
    </source>
</reference>
<dbReference type="EMBL" id="JAWWNJ010000083">
    <property type="protein sequence ID" value="KAK7001571.1"/>
    <property type="molecule type" value="Genomic_DNA"/>
</dbReference>
<dbReference type="PANTHER" id="PTHR40465:SF1">
    <property type="entry name" value="DUF6534 DOMAIN-CONTAINING PROTEIN"/>
    <property type="match status" value="1"/>
</dbReference>
<protein>
    <recommendedName>
        <fullName evidence="2">DUF6534 domain-containing protein</fullName>
    </recommendedName>
</protein>
<evidence type="ECO:0000259" key="2">
    <source>
        <dbReference type="Pfam" id="PF20152"/>
    </source>
</evidence>
<feature type="transmembrane region" description="Helical" evidence="1">
    <location>
        <begin position="164"/>
        <end position="187"/>
    </location>
</feature>
<gene>
    <name evidence="3" type="ORF">R3P38DRAFT_3049815</name>
</gene>
<dbReference type="PANTHER" id="PTHR40465">
    <property type="entry name" value="CHROMOSOME 1, WHOLE GENOME SHOTGUN SEQUENCE"/>
    <property type="match status" value="1"/>
</dbReference>
<feature type="transmembrane region" description="Helical" evidence="1">
    <location>
        <begin position="207"/>
        <end position="227"/>
    </location>
</feature>
<comment type="caution">
    <text evidence="3">The sequence shown here is derived from an EMBL/GenBank/DDBJ whole genome shotgun (WGS) entry which is preliminary data.</text>
</comment>
<evidence type="ECO:0000256" key="1">
    <source>
        <dbReference type="SAM" id="Phobius"/>
    </source>
</evidence>
<dbReference type="Pfam" id="PF20152">
    <property type="entry name" value="DUF6534"/>
    <property type="match status" value="1"/>
</dbReference>
<keyword evidence="1" id="KW-1133">Transmembrane helix</keyword>
<keyword evidence="1" id="KW-0472">Membrane</keyword>
<dbReference type="InterPro" id="IPR045339">
    <property type="entry name" value="DUF6534"/>
</dbReference>
<keyword evidence="4" id="KW-1185">Reference proteome</keyword>
<organism evidence="3 4">
    <name type="scientific">Favolaschia claudopus</name>
    <dbReference type="NCBI Taxonomy" id="2862362"/>
    <lineage>
        <taxon>Eukaryota</taxon>
        <taxon>Fungi</taxon>
        <taxon>Dikarya</taxon>
        <taxon>Basidiomycota</taxon>
        <taxon>Agaricomycotina</taxon>
        <taxon>Agaricomycetes</taxon>
        <taxon>Agaricomycetidae</taxon>
        <taxon>Agaricales</taxon>
        <taxon>Marasmiineae</taxon>
        <taxon>Mycenaceae</taxon>
        <taxon>Favolaschia</taxon>
    </lineage>
</organism>
<feature type="transmembrane region" description="Helical" evidence="1">
    <location>
        <begin position="128"/>
        <end position="149"/>
    </location>
</feature>
<evidence type="ECO:0000313" key="3">
    <source>
        <dbReference type="EMBL" id="KAK7001571.1"/>
    </source>
</evidence>
<feature type="transmembrane region" description="Helical" evidence="1">
    <location>
        <begin position="20"/>
        <end position="45"/>
    </location>
</feature>
<name>A0AAW0A707_9AGAR</name>
<feature type="transmembrane region" description="Helical" evidence="1">
    <location>
        <begin position="57"/>
        <end position="78"/>
    </location>
</feature>
<dbReference type="Proteomes" id="UP001362999">
    <property type="component" value="Unassembled WGS sequence"/>
</dbReference>
<keyword evidence="1" id="KW-0812">Transmembrane</keyword>
<sequence length="318" mass="34887">MPARITLTRASLVPLDNVLGTWLIGLILSSVLFGVTCLQMFLYFTRYSSHDHRFLKAFVVSLLILDSLHLALVSHSLYSVVVTNFGDYVELETIPWSLLVQTFVGAFLGTMVQLFYGWRIYILSKKSAVLPTFIGISAVAGLVLAALWTHKSFELKLFKFADRLAVLSAVGLAFGATADLLIAGSMIYHLSKNRTGFQKTNKAISKLVAYSVSTGALTSVCAIGNVIAENISPSTLDFVPFFFILIRLHCLSFMSILNSRDHIREQLDAASSHAMVTIPSYPIVNLMEPGASDIDGAKHHEGHVPMTNMSLLSRSVDL</sequence>
<accession>A0AAW0A707</accession>
<dbReference type="AlphaFoldDB" id="A0AAW0A707"/>
<evidence type="ECO:0000313" key="4">
    <source>
        <dbReference type="Proteomes" id="UP001362999"/>
    </source>
</evidence>
<feature type="transmembrane region" description="Helical" evidence="1">
    <location>
        <begin position="98"/>
        <end position="116"/>
    </location>
</feature>
<proteinExistence type="predicted"/>
<feature type="domain" description="DUF6534" evidence="2">
    <location>
        <begin position="176"/>
        <end position="262"/>
    </location>
</feature>